<dbReference type="Proteomes" id="UP001596083">
    <property type="component" value="Unassembled WGS sequence"/>
</dbReference>
<gene>
    <name evidence="6" type="ORF">ACFP1Z_18485</name>
</gene>
<dbReference type="Gene3D" id="1.10.1660.10">
    <property type="match status" value="1"/>
</dbReference>
<comment type="caution">
    <text evidence="6">The sequence shown here is derived from an EMBL/GenBank/DDBJ whole genome shotgun (WGS) entry which is preliminary data.</text>
</comment>
<proteinExistence type="predicted"/>
<evidence type="ECO:0000259" key="5">
    <source>
        <dbReference type="PROSITE" id="PS50937"/>
    </source>
</evidence>
<keyword evidence="1" id="KW-0678">Repressor</keyword>
<evidence type="ECO:0000256" key="4">
    <source>
        <dbReference type="ARBA" id="ARBA00023163"/>
    </source>
</evidence>
<name>A0ABW0Z6H0_9ACTN</name>
<keyword evidence="7" id="KW-1185">Reference proteome</keyword>
<keyword evidence="4" id="KW-0804">Transcription</keyword>
<accession>A0ABW0Z6H0</accession>
<dbReference type="PRINTS" id="PR00040">
    <property type="entry name" value="HTHMERR"/>
</dbReference>
<dbReference type="EMBL" id="JBHSPB010000010">
    <property type="protein sequence ID" value="MFC5722155.1"/>
    <property type="molecule type" value="Genomic_DNA"/>
</dbReference>
<dbReference type="SUPFAM" id="SSF46955">
    <property type="entry name" value="Putative DNA-binding domain"/>
    <property type="match status" value="1"/>
</dbReference>
<dbReference type="PROSITE" id="PS00552">
    <property type="entry name" value="HTH_MERR_1"/>
    <property type="match status" value="1"/>
</dbReference>
<evidence type="ECO:0000256" key="2">
    <source>
        <dbReference type="ARBA" id="ARBA00023015"/>
    </source>
</evidence>
<dbReference type="InterPro" id="IPR009061">
    <property type="entry name" value="DNA-bd_dom_put_sf"/>
</dbReference>
<reference evidence="7" key="1">
    <citation type="journal article" date="2019" name="Int. J. Syst. Evol. Microbiol.">
        <title>The Global Catalogue of Microorganisms (GCM) 10K type strain sequencing project: providing services to taxonomists for standard genome sequencing and annotation.</title>
        <authorList>
            <consortium name="The Broad Institute Genomics Platform"/>
            <consortium name="The Broad Institute Genome Sequencing Center for Infectious Disease"/>
            <person name="Wu L."/>
            <person name="Ma J."/>
        </authorList>
    </citation>
    <scope>NUCLEOTIDE SEQUENCE [LARGE SCALE GENOMIC DNA]</scope>
    <source>
        <strain evidence="7">CGMCC 4.7304</strain>
    </source>
</reference>
<protein>
    <submittedName>
        <fullName evidence="6">MerR family transcriptional regulator</fullName>
    </submittedName>
</protein>
<keyword evidence="2" id="KW-0805">Transcription regulation</keyword>
<dbReference type="PANTHER" id="PTHR30204:SF69">
    <property type="entry name" value="MERR-FAMILY TRANSCRIPTIONAL REGULATOR"/>
    <property type="match status" value="1"/>
</dbReference>
<evidence type="ECO:0000313" key="6">
    <source>
        <dbReference type="EMBL" id="MFC5722155.1"/>
    </source>
</evidence>
<dbReference type="SMART" id="SM00422">
    <property type="entry name" value="HTH_MERR"/>
    <property type="match status" value="1"/>
</dbReference>
<dbReference type="PROSITE" id="PS50937">
    <property type="entry name" value="HTH_MERR_2"/>
    <property type="match status" value="1"/>
</dbReference>
<dbReference type="PANTHER" id="PTHR30204">
    <property type="entry name" value="REDOX-CYCLING DRUG-SENSING TRANSCRIPTIONAL ACTIVATOR SOXR"/>
    <property type="match status" value="1"/>
</dbReference>
<dbReference type="RefSeq" id="WP_390317524.1">
    <property type="nucleotide sequence ID" value="NZ_JBHSPB010000010.1"/>
</dbReference>
<evidence type="ECO:0000256" key="3">
    <source>
        <dbReference type="ARBA" id="ARBA00023125"/>
    </source>
</evidence>
<keyword evidence="3" id="KW-0238">DNA-binding</keyword>
<dbReference type="InterPro" id="IPR000551">
    <property type="entry name" value="MerR-type_HTH_dom"/>
</dbReference>
<sequence>MGDRMGEQLRIGELARETGVSVRLLRYYEEQGLLTPYRLAGGHRRYEPDAPEVVRRIRLLLAAGLPTRVIRGILPCVRGVSGADFDPCVAVHLRDQLAGLDGRIAELSAARESLAGLLDATERVPA</sequence>
<feature type="domain" description="HTH merR-type" evidence="5">
    <location>
        <begin position="8"/>
        <end position="76"/>
    </location>
</feature>
<organism evidence="6 7">
    <name type="scientific">Streptomyces gamaensis</name>
    <dbReference type="NCBI Taxonomy" id="1763542"/>
    <lineage>
        <taxon>Bacteria</taxon>
        <taxon>Bacillati</taxon>
        <taxon>Actinomycetota</taxon>
        <taxon>Actinomycetes</taxon>
        <taxon>Kitasatosporales</taxon>
        <taxon>Streptomycetaceae</taxon>
        <taxon>Streptomyces</taxon>
    </lineage>
</organism>
<dbReference type="InterPro" id="IPR047057">
    <property type="entry name" value="MerR_fam"/>
</dbReference>
<dbReference type="Pfam" id="PF13411">
    <property type="entry name" value="MerR_1"/>
    <property type="match status" value="1"/>
</dbReference>
<evidence type="ECO:0000256" key="1">
    <source>
        <dbReference type="ARBA" id="ARBA00022491"/>
    </source>
</evidence>
<evidence type="ECO:0000313" key="7">
    <source>
        <dbReference type="Proteomes" id="UP001596083"/>
    </source>
</evidence>